<proteinExistence type="predicted"/>
<dbReference type="EMBL" id="JAPQFJ010000011">
    <property type="protein sequence ID" value="MCY6959280.1"/>
    <property type="molecule type" value="Genomic_DNA"/>
</dbReference>
<dbReference type="PANTHER" id="PTHR42659:SF2">
    <property type="entry name" value="XANTHINE DEHYDROGENASE SUBUNIT C-RELATED"/>
    <property type="match status" value="1"/>
</dbReference>
<name>A0ABT4DAD8_9CLOT</name>
<keyword evidence="1" id="KW-0285">Flavoprotein</keyword>
<dbReference type="Gene3D" id="3.30.465.10">
    <property type="match status" value="1"/>
</dbReference>
<dbReference type="InterPro" id="IPR016166">
    <property type="entry name" value="FAD-bd_PCMH"/>
</dbReference>
<dbReference type="PROSITE" id="PS51387">
    <property type="entry name" value="FAD_PCMH"/>
    <property type="match status" value="1"/>
</dbReference>
<sequence>MRIKEYFKPSTLEQAYNVLQDKNATIIGGGTFLRLGAKKIDSALDLSDLGLDIIEDKEDKVEIGAMATLRQVEIDEALKNNFGGAISKSAAVIMGVQFRNVATAGGSVAGRYGFSDFITSLLALDTYVELYKGGKITLKEFLETKGKIKDIVTKIIIMKDNRKASFQNIRNTSTDFAILNAAASRVENKVKISVGARPGVAKLAEKAMEFLEGSELNEETAIKAGEIASEELSVGSDIRGSLEYRKELCKALVKRAIMEVI</sequence>
<evidence type="ECO:0000259" key="4">
    <source>
        <dbReference type="PROSITE" id="PS51387"/>
    </source>
</evidence>
<dbReference type="InterPro" id="IPR036318">
    <property type="entry name" value="FAD-bd_PCMH-like_sf"/>
</dbReference>
<keyword evidence="2" id="KW-0274">FAD</keyword>
<dbReference type="SUPFAM" id="SSF56176">
    <property type="entry name" value="FAD-binding/transporter-associated domain-like"/>
    <property type="match status" value="1"/>
</dbReference>
<dbReference type="InterPro" id="IPR036683">
    <property type="entry name" value="CO_DH_flav_C_dom_sf"/>
</dbReference>
<keyword evidence="3" id="KW-0560">Oxidoreductase</keyword>
<dbReference type="Pfam" id="PF03450">
    <property type="entry name" value="CO_deh_flav_C"/>
    <property type="match status" value="1"/>
</dbReference>
<dbReference type="SUPFAM" id="SSF55447">
    <property type="entry name" value="CO dehydrogenase flavoprotein C-terminal domain-like"/>
    <property type="match status" value="1"/>
</dbReference>
<dbReference type="InterPro" id="IPR016169">
    <property type="entry name" value="FAD-bd_PCMH_sub2"/>
</dbReference>
<dbReference type="InterPro" id="IPR005107">
    <property type="entry name" value="CO_DH_flav_C"/>
</dbReference>
<dbReference type="InterPro" id="IPR002346">
    <property type="entry name" value="Mopterin_DH_FAD-bd"/>
</dbReference>
<dbReference type="PANTHER" id="PTHR42659">
    <property type="entry name" value="XANTHINE DEHYDROGENASE SUBUNIT C-RELATED"/>
    <property type="match status" value="1"/>
</dbReference>
<protein>
    <submittedName>
        <fullName evidence="5">FAD binding domain-containing protein</fullName>
    </submittedName>
</protein>
<dbReference type="InterPro" id="IPR051312">
    <property type="entry name" value="Diverse_Substr_Oxidored"/>
</dbReference>
<feature type="domain" description="FAD-binding PCMH-type" evidence="4">
    <location>
        <begin position="1"/>
        <end position="162"/>
    </location>
</feature>
<evidence type="ECO:0000313" key="5">
    <source>
        <dbReference type="EMBL" id="MCY6959280.1"/>
    </source>
</evidence>
<organism evidence="5 6">
    <name type="scientific">Clostridium brassicae</name>
    <dbReference type="NCBI Taxonomy" id="2999072"/>
    <lineage>
        <taxon>Bacteria</taxon>
        <taxon>Bacillati</taxon>
        <taxon>Bacillota</taxon>
        <taxon>Clostridia</taxon>
        <taxon>Eubacteriales</taxon>
        <taxon>Clostridiaceae</taxon>
        <taxon>Clostridium</taxon>
    </lineage>
</organism>
<dbReference type="SMART" id="SM01092">
    <property type="entry name" value="CO_deh_flav_C"/>
    <property type="match status" value="1"/>
</dbReference>
<dbReference type="Pfam" id="PF00941">
    <property type="entry name" value="FAD_binding_5"/>
    <property type="match status" value="1"/>
</dbReference>
<accession>A0ABT4DAD8</accession>
<dbReference type="Gene3D" id="3.30.390.50">
    <property type="entry name" value="CO dehydrogenase flavoprotein, C-terminal domain"/>
    <property type="match status" value="1"/>
</dbReference>
<reference evidence="5" key="1">
    <citation type="submission" date="2022-12" db="EMBL/GenBank/DDBJ databases">
        <title>Clostridium sp. nov., isolated from industrial wastewater.</title>
        <authorList>
            <person name="Jiayan W."/>
        </authorList>
    </citation>
    <scope>NUCLEOTIDE SEQUENCE</scope>
    <source>
        <strain evidence="5">ZC22-4</strain>
    </source>
</reference>
<gene>
    <name evidence="5" type="ORF">OW729_11750</name>
</gene>
<evidence type="ECO:0000256" key="1">
    <source>
        <dbReference type="ARBA" id="ARBA00022630"/>
    </source>
</evidence>
<evidence type="ECO:0000256" key="2">
    <source>
        <dbReference type="ARBA" id="ARBA00022827"/>
    </source>
</evidence>
<dbReference type="Proteomes" id="UP001144612">
    <property type="component" value="Unassembled WGS sequence"/>
</dbReference>
<keyword evidence="6" id="KW-1185">Reference proteome</keyword>
<comment type="caution">
    <text evidence="5">The sequence shown here is derived from an EMBL/GenBank/DDBJ whole genome shotgun (WGS) entry which is preliminary data.</text>
</comment>
<evidence type="ECO:0000313" key="6">
    <source>
        <dbReference type="Proteomes" id="UP001144612"/>
    </source>
</evidence>
<evidence type="ECO:0000256" key="3">
    <source>
        <dbReference type="ARBA" id="ARBA00023002"/>
    </source>
</evidence>